<protein>
    <submittedName>
        <fullName evidence="9">Radical SAM additional 4Fe4S-binding SPASM domain-containing protein</fullName>
    </submittedName>
</protein>
<dbReference type="GO" id="GO:0046872">
    <property type="term" value="F:metal ion binding"/>
    <property type="evidence" value="ECO:0007669"/>
    <property type="project" value="UniProtKB-KW"/>
</dbReference>
<feature type="domain" description="Radical SAM core" evidence="7">
    <location>
        <begin position="11"/>
        <end position="155"/>
    </location>
</feature>
<dbReference type="Gene3D" id="3.20.20.70">
    <property type="entry name" value="Aldolase class I"/>
    <property type="match status" value="1"/>
</dbReference>
<keyword evidence="4" id="KW-0408">Iron</keyword>
<comment type="cofactor">
    <cofactor evidence="1">
        <name>[4Fe-4S] cluster</name>
        <dbReference type="ChEBI" id="CHEBI:49883"/>
    </cofactor>
</comment>
<reference evidence="9 10" key="1">
    <citation type="submission" date="2016-10" db="EMBL/GenBank/DDBJ databases">
        <authorList>
            <person name="de Groot N.N."/>
        </authorList>
    </citation>
    <scope>NUCLEOTIDE SEQUENCE [LARGE SCALE GENOMIC DNA]</scope>
    <source>
        <strain evidence="9 10">DSM 9179</strain>
    </source>
</reference>
<comment type="similarity">
    <text evidence="6">Belongs to the radical SAM superfamily. Anaerobic sulfatase-maturating enzyme family.</text>
</comment>
<sequence length="335" mass="38204">MNKFGMSPWIFTTNNCNLRCPYCFERHYNQSMSPEVWEATNNQFLSLFEKGKIDWLTYRLSGGEPFFNFDEWKDYPLIMKEKLKEKFRCSMITNLTIYNEEIRDWILSNNIGTAVSLDGVINSKIDINGVSTAGKVMASIEDLRRHNHPVNILSVMSDTNLPTGELVDLAQFASNWNLPWKVDFNHFGITQEDSDIMYETVVKIAEKLISNSYNMGMFTFNMMDIGVACSGGCGAGKTGVAIDTDGKVYPCQTVAGKDVICNITDDIDLLDVLKSQTSYDVGFRYEYPEECKSCKAFYHCRGSCHLNHDVNRNKASCDLLTKVYQLFVDRQCFPM</sequence>
<name>A0A1I0RD11_9FIRM</name>
<keyword evidence="3" id="KW-0479">Metal-binding</keyword>
<dbReference type="InterPro" id="IPR023885">
    <property type="entry name" value="4Fe4S-binding_SPASM_dom"/>
</dbReference>
<dbReference type="GO" id="GO:0051536">
    <property type="term" value="F:iron-sulfur cluster binding"/>
    <property type="evidence" value="ECO:0007669"/>
    <property type="project" value="UniProtKB-KW"/>
</dbReference>
<dbReference type="OrthoDB" id="9808591at2"/>
<dbReference type="InterPro" id="IPR023867">
    <property type="entry name" value="Sulphatase_maturase_rSAM"/>
</dbReference>
<dbReference type="SFLD" id="SFLDG01067">
    <property type="entry name" value="SPASM/twitch_domain_containing"/>
    <property type="match status" value="1"/>
</dbReference>
<proteinExistence type="inferred from homology"/>
<evidence type="ECO:0000256" key="3">
    <source>
        <dbReference type="ARBA" id="ARBA00022723"/>
    </source>
</evidence>
<dbReference type="NCBIfam" id="TIGR04085">
    <property type="entry name" value="rSAM_more_4Fe4S"/>
    <property type="match status" value="1"/>
</dbReference>
<evidence type="ECO:0000256" key="6">
    <source>
        <dbReference type="ARBA" id="ARBA00023601"/>
    </source>
</evidence>
<dbReference type="Pfam" id="PF13186">
    <property type="entry name" value="SPASM"/>
    <property type="match status" value="1"/>
</dbReference>
<keyword evidence="5" id="KW-0411">Iron-sulfur</keyword>
<evidence type="ECO:0000313" key="9">
    <source>
        <dbReference type="EMBL" id="SEW38729.1"/>
    </source>
</evidence>
<dbReference type="PANTHER" id="PTHR43273">
    <property type="entry name" value="ANAEROBIC SULFATASE-MATURATING ENZYME HOMOLOG ASLB-RELATED"/>
    <property type="match status" value="1"/>
</dbReference>
<dbReference type="SFLD" id="SFLDG01386">
    <property type="entry name" value="main_SPASM_domain-containing"/>
    <property type="match status" value="1"/>
</dbReference>
<dbReference type="SFLD" id="SFLDG01384">
    <property type="entry name" value="thioether_bond_formation_requi"/>
    <property type="match status" value="1"/>
</dbReference>
<accession>A0A1I0RD11</accession>
<gene>
    <name evidence="9" type="ORF">SAMN05421659_11430</name>
</gene>
<keyword evidence="10" id="KW-1185">Reference proteome</keyword>
<dbReference type="InterPro" id="IPR013785">
    <property type="entry name" value="Aldolase_TIM"/>
</dbReference>
<feature type="domain" description="4Fe4S-binding SPASM" evidence="8">
    <location>
        <begin position="233"/>
        <end position="295"/>
    </location>
</feature>
<dbReference type="InterPro" id="IPR007197">
    <property type="entry name" value="rSAM"/>
</dbReference>
<evidence type="ECO:0000256" key="1">
    <source>
        <dbReference type="ARBA" id="ARBA00001966"/>
    </source>
</evidence>
<dbReference type="RefSeq" id="WP_092455860.1">
    <property type="nucleotide sequence ID" value="NZ_FOJI01000014.1"/>
</dbReference>
<evidence type="ECO:0000259" key="8">
    <source>
        <dbReference type="Pfam" id="PF13186"/>
    </source>
</evidence>
<dbReference type="PANTHER" id="PTHR43273:SF3">
    <property type="entry name" value="ANAEROBIC SULFATASE-MATURATING ENZYME HOMOLOG ASLB-RELATED"/>
    <property type="match status" value="1"/>
</dbReference>
<evidence type="ECO:0000256" key="4">
    <source>
        <dbReference type="ARBA" id="ARBA00023004"/>
    </source>
</evidence>
<dbReference type="Proteomes" id="UP000199701">
    <property type="component" value="Unassembled WGS sequence"/>
</dbReference>
<dbReference type="STRING" id="99656.SAMN05421659_11430"/>
<dbReference type="InterPro" id="IPR058240">
    <property type="entry name" value="rSAM_sf"/>
</dbReference>
<dbReference type="SFLD" id="SFLDS00029">
    <property type="entry name" value="Radical_SAM"/>
    <property type="match status" value="1"/>
</dbReference>
<dbReference type="GO" id="GO:0016491">
    <property type="term" value="F:oxidoreductase activity"/>
    <property type="evidence" value="ECO:0007669"/>
    <property type="project" value="InterPro"/>
</dbReference>
<evidence type="ECO:0000259" key="7">
    <source>
        <dbReference type="Pfam" id="PF04055"/>
    </source>
</evidence>
<keyword evidence="2" id="KW-0949">S-adenosyl-L-methionine</keyword>
<dbReference type="EMBL" id="FOJI01000014">
    <property type="protein sequence ID" value="SEW38729.1"/>
    <property type="molecule type" value="Genomic_DNA"/>
</dbReference>
<dbReference type="CDD" id="cd01335">
    <property type="entry name" value="Radical_SAM"/>
    <property type="match status" value="1"/>
</dbReference>
<dbReference type="AlphaFoldDB" id="A0A1I0RD11"/>
<dbReference type="SUPFAM" id="SSF102114">
    <property type="entry name" value="Radical SAM enzymes"/>
    <property type="match status" value="1"/>
</dbReference>
<dbReference type="Pfam" id="PF04055">
    <property type="entry name" value="Radical_SAM"/>
    <property type="match status" value="1"/>
</dbReference>
<evidence type="ECO:0000256" key="5">
    <source>
        <dbReference type="ARBA" id="ARBA00023014"/>
    </source>
</evidence>
<evidence type="ECO:0000256" key="2">
    <source>
        <dbReference type="ARBA" id="ARBA00022691"/>
    </source>
</evidence>
<evidence type="ECO:0000313" key="10">
    <source>
        <dbReference type="Proteomes" id="UP000199701"/>
    </source>
</evidence>
<organism evidence="9 10">
    <name type="scientific">[Clostridium] fimetarium</name>
    <dbReference type="NCBI Taxonomy" id="99656"/>
    <lineage>
        <taxon>Bacteria</taxon>
        <taxon>Bacillati</taxon>
        <taxon>Bacillota</taxon>
        <taxon>Clostridia</taxon>
        <taxon>Lachnospirales</taxon>
        <taxon>Lachnospiraceae</taxon>
    </lineage>
</organism>